<evidence type="ECO:0000313" key="3">
    <source>
        <dbReference type="Proteomes" id="UP001305779"/>
    </source>
</evidence>
<comment type="caution">
    <text evidence="2">The sequence shown here is derived from an EMBL/GenBank/DDBJ whole genome shotgun (WGS) entry which is preliminary data.</text>
</comment>
<sequence length="108" mass="11351">MQFSKFALLALPAVSFAAPAVVARQDDSQSTVVINDYLASANSTINQLSILQCEIRACVEALAPLLAACAIAAATEGRDTAKDATCVADAYQDLSPSKKPAECNHCYK</sequence>
<protein>
    <recommendedName>
        <fullName evidence="4">Fungal calcium binding protein domain-containing protein</fullName>
    </recommendedName>
</protein>
<feature type="signal peptide" evidence="1">
    <location>
        <begin position="1"/>
        <end position="23"/>
    </location>
</feature>
<evidence type="ECO:0000313" key="2">
    <source>
        <dbReference type="EMBL" id="KAK4504925.1"/>
    </source>
</evidence>
<organism evidence="2 3">
    <name type="scientific">Zasmidium cellare</name>
    <name type="common">Wine cellar mold</name>
    <name type="synonym">Racodium cellare</name>
    <dbReference type="NCBI Taxonomy" id="395010"/>
    <lineage>
        <taxon>Eukaryota</taxon>
        <taxon>Fungi</taxon>
        <taxon>Dikarya</taxon>
        <taxon>Ascomycota</taxon>
        <taxon>Pezizomycotina</taxon>
        <taxon>Dothideomycetes</taxon>
        <taxon>Dothideomycetidae</taxon>
        <taxon>Mycosphaerellales</taxon>
        <taxon>Mycosphaerellaceae</taxon>
        <taxon>Zasmidium</taxon>
    </lineage>
</organism>
<feature type="chain" id="PRO_5045753319" description="Fungal calcium binding protein domain-containing protein" evidence="1">
    <location>
        <begin position="24"/>
        <end position="108"/>
    </location>
</feature>
<dbReference type="Proteomes" id="UP001305779">
    <property type="component" value="Unassembled WGS sequence"/>
</dbReference>
<reference evidence="2 3" key="1">
    <citation type="journal article" date="2023" name="G3 (Bethesda)">
        <title>A chromosome-level genome assembly of Zasmidium syzygii isolated from banana leaves.</title>
        <authorList>
            <person name="van Westerhoven A.C."/>
            <person name="Mehrabi R."/>
            <person name="Talebi R."/>
            <person name="Steentjes M.B.F."/>
            <person name="Corcolon B."/>
            <person name="Chong P.A."/>
            <person name="Kema G.H.J."/>
            <person name="Seidl M.F."/>
        </authorList>
    </citation>
    <scope>NUCLEOTIDE SEQUENCE [LARGE SCALE GENOMIC DNA]</scope>
    <source>
        <strain evidence="2 3">P124</strain>
    </source>
</reference>
<keyword evidence="3" id="KW-1185">Reference proteome</keyword>
<keyword evidence="1" id="KW-0732">Signal</keyword>
<evidence type="ECO:0008006" key="4">
    <source>
        <dbReference type="Google" id="ProtNLM"/>
    </source>
</evidence>
<proteinExistence type="predicted"/>
<dbReference type="EMBL" id="JAXOVC010000002">
    <property type="protein sequence ID" value="KAK4504925.1"/>
    <property type="molecule type" value="Genomic_DNA"/>
</dbReference>
<evidence type="ECO:0000256" key="1">
    <source>
        <dbReference type="SAM" id="SignalP"/>
    </source>
</evidence>
<accession>A0ABR0EUI3</accession>
<gene>
    <name evidence="2" type="ORF">PRZ48_002888</name>
</gene>
<dbReference type="Gene3D" id="1.10.1740.120">
    <property type="match status" value="1"/>
</dbReference>
<name>A0ABR0EUI3_ZASCE</name>